<dbReference type="InterPro" id="IPR022061">
    <property type="entry name" value="DUF3617"/>
</dbReference>
<dbReference type="Proteomes" id="UP000278756">
    <property type="component" value="Chromosome 1"/>
</dbReference>
<gene>
    <name evidence="2" type="ORF">EM6_2172</name>
</gene>
<dbReference type="OrthoDB" id="8113882at2"/>
<protein>
    <recommendedName>
        <fullName evidence="4">DUF3617 family protein</fullName>
    </recommendedName>
</protein>
<dbReference type="RefSeq" id="WP_126422753.1">
    <property type="nucleotide sequence ID" value="NZ_AP018827.1"/>
</dbReference>
<evidence type="ECO:0000313" key="2">
    <source>
        <dbReference type="EMBL" id="BBF81570.1"/>
    </source>
</evidence>
<name>A0A3G9G2N4_9CAUL</name>
<reference evidence="3" key="2">
    <citation type="journal article" date="2017" name="Plant Physiol. Biochem.">
        <title>Differential oxidative and antioxidative response of duckweed Lemna minor toward plant growth promoting/inhibiting bacteria.</title>
        <authorList>
            <person name="Ishizawa H."/>
            <person name="Kuroda M."/>
            <person name="Morikawa M."/>
            <person name="Ike M."/>
        </authorList>
    </citation>
    <scope>NUCLEOTIDE SEQUENCE [LARGE SCALE GENOMIC DNA]</scope>
    <source>
        <strain evidence="3">M6</strain>
    </source>
</reference>
<dbReference type="PROSITE" id="PS51257">
    <property type="entry name" value="PROKAR_LIPOPROTEIN"/>
    <property type="match status" value="1"/>
</dbReference>
<sequence>MAAYIKSGVALSCLAVVALMTGCGKKEQPPAPDPTPAPASVSAPPPKPQEPLPARQPGLWETTLSEEGSESQAQTMRICLDAATEKELGITGTDLNGNRCRNTAVSHLDDGSWGILAECNMGSGGKMEVSGSITGDYTRDYTMTLRSQTTGAALAHMNRVVNMTIKSKRLGPCKADQKPGDVTLPGGDVSFNLFDMAGREPGKPK</sequence>
<accession>A0A3G9G2N4</accession>
<feature type="compositionally biased region" description="Pro residues" evidence="1">
    <location>
        <begin position="29"/>
        <end position="51"/>
    </location>
</feature>
<reference evidence="3" key="1">
    <citation type="journal article" date="2017" name="Biotechnol. Biofuels">
        <title>Evaluation of environmental bacterial communities as a factor affecting the growth of duckweed Lemna minor.</title>
        <authorList>
            <person name="Ishizawa H."/>
            <person name="Kuroda M."/>
            <person name="Morikawa M."/>
            <person name="Ike M."/>
        </authorList>
    </citation>
    <scope>NUCLEOTIDE SEQUENCE [LARGE SCALE GENOMIC DNA]</scope>
    <source>
        <strain evidence="3">M6</strain>
    </source>
</reference>
<evidence type="ECO:0000256" key="1">
    <source>
        <dbReference type="SAM" id="MobiDB-lite"/>
    </source>
</evidence>
<evidence type="ECO:0000313" key="3">
    <source>
        <dbReference type="Proteomes" id="UP000278756"/>
    </source>
</evidence>
<dbReference type="EMBL" id="AP018827">
    <property type="protein sequence ID" value="BBF81570.1"/>
    <property type="molecule type" value="Genomic_DNA"/>
</dbReference>
<proteinExistence type="predicted"/>
<organism evidence="2 3">
    <name type="scientific">Asticcacaulis excentricus</name>
    <dbReference type="NCBI Taxonomy" id="78587"/>
    <lineage>
        <taxon>Bacteria</taxon>
        <taxon>Pseudomonadati</taxon>
        <taxon>Pseudomonadota</taxon>
        <taxon>Alphaproteobacteria</taxon>
        <taxon>Caulobacterales</taxon>
        <taxon>Caulobacteraceae</taxon>
        <taxon>Asticcacaulis</taxon>
    </lineage>
</organism>
<dbReference type="AlphaFoldDB" id="A0A3G9G2N4"/>
<dbReference type="Pfam" id="PF12276">
    <property type="entry name" value="DUF3617"/>
    <property type="match status" value="1"/>
</dbReference>
<feature type="region of interest" description="Disordered" evidence="1">
    <location>
        <begin position="25"/>
        <end position="56"/>
    </location>
</feature>
<evidence type="ECO:0008006" key="4">
    <source>
        <dbReference type="Google" id="ProtNLM"/>
    </source>
</evidence>